<comment type="caution">
    <text evidence="2">The sequence shown here is derived from an EMBL/GenBank/DDBJ whole genome shotgun (WGS) entry which is preliminary data.</text>
</comment>
<organism evidence="2 3">
    <name type="scientific">Pogonophryne albipinna</name>
    <dbReference type="NCBI Taxonomy" id="1090488"/>
    <lineage>
        <taxon>Eukaryota</taxon>
        <taxon>Metazoa</taxon>
        <taxon>Chordata</taxon>
        <taxon>Craniata</taxon>
        <taxon>Vertebrata</taxon>
        <taxon>Euteleostomi</taxon>
        <taxon>Actinopterygii</taxon>
        <taxon>Neopterygii</taxon>
        <taxon>Teleostei</taxon>
        <taxon>Neoteleostei</taxon>
        <taxon>Acanthomorphata</taxon>
        <taxon>Eupercaria</taxon>
        <taxon>Perciformes</taxon>
        <taxon>Notothenioidei</taxon>
        <taxon>Pogonophryne</taxon>
    </lineage>
</organism>
<proteinExistence type="predicted"/>
<feature type="compositionally biased region" description="Basic and acidic residues" evidence="1">
    <location>
        <begin position="1"/>
        <end position="10"/>
    </location>
</feature>
<reference evidence="2" key="1">
    <citation type="submission" date="2022-11" db="EMBL/GenBank/DDBJ databases">
        <title>Chromosome-level genome of Pogonophryne albipinna.</title>
        <authorList>
            <person name="Jo E."/>
        </authorList>
    </citation>
    <scope>NUCLEOTIDE SEQUENCE</scope>
    <source>
        <strain evidence="2">SGF0006</strain>
        <tissue evidence="2">Muscle</tissue>
    </source>
</reference>
<evidence type="ECO:0000256" key="1">
    <source>
        <dbReference type="SAM" id="MobiDB-lite"/>
    </source>
</evidence>
<dbReference type="AlphaFoldDB" id="A0AAD6FG08"/>
<feature type="region of interest" description="Disordered" evidence="1">
    <location>
        <begin position="1"/>
        <end position="125"/>
    </location>
</feature>
<sequence length="125" mass="14086">MERAWNKEMGEGSSTQDSSSLSPVTPPTLIPCYPQPAAPGRGGQSGFRVLADARFPRDDKWHPKAQVDGEREERNSPGETDRKKRFYPGRIQWPGQKHRLVKASQRERDLQTSHGSLTARSERST</sequence>
<gene>
    <name evidence="2" type="ORF">JOQ06_010862</name>
</gene>
<evidence type="ECO:0000313" key="2">
    <source>
        <dbReference type="EMBL" id="KAJ4932440.1"/>
    </source>
</evidence>
<dbReference type="EMBL" id="JAPTMU010000014">
    <property type="protein sequence ID" value="KAJ4932440.1"/>
    <property type="molecule type" value="Genomic_DNA"/>
</dbReference>
<feature type="compositionally biased region" description="Pro residues" evidence="1">
    <location>
        <begin position="24"/>
        <end position="37"/>
    </location>
</feature>
<dbReference type="Proteomes" id="UP001219934">
    <property type="component" value="Unassembled WGS sequence"/>
</dbReference>
<name>A0AAD6FG08_9TELE</name>
<feature type="compositionally biased region" description="Basic and acidic residues" evidence="1">
    <location>
        <begin position="54"/>
        <end position="82"/>
    </location>
</feature>
<keyword evidence="3" id="KW-1185">Reference proteome</keyword>
<feature type="non-terminal residue" evidence="2">
    <location>
        <position position="125"/>
    </location>
</feature>
<accession>A0AAD6FG08</accession>
<evidence type="ECO:0000313" key="3">
    <source>
        <dbReference type="Proteomes" id="UP001219934"/>
    </source>
</evidence>
<protein>
    <submittedName>
        <fullName evidence="2">Uncharacterized protein</fullName>
    </submittedName>
</protein>